<keyword evidence="2" id="KW-1185">Reference proteome</keyword>
<dbReference type="AlphaFoldDB" id="A0A397JZ54"/>
<protein>
    <submittedName>
        <fullName evidence="1">Uncharacterized protein</fullName>
    </submittedName>
</protein>
<name>A0A397JZ54_9GLOM</name>
<dbReference type="Proteomes" id="UP000266861">
    <property type="component" value="Unassembled WGS sequence"/>
</dbReference>
<gene>
    <name evidence="1" type="ORF">Glove_7g46</name>
</gene>
<comment type="caution">
    <text evidence="1">The sequence shown here is derived from an EMBL/GenBank/DDBJ whole genome shotgun (WGS) entry which is preliminary data.</text>
</comment>
<evidence type="ECO:0000313" key="2">
    <source>
        <dbReference type="Proteomes" id="UP000266861"/>
    </source>
</evidence>
<dbReference type="EMBL" id="PQFF01000005">
    <property type="protein sequence ID" value="RHZ90133.1"/>
    <property type="molecule type" value="Genomic_DNA"/>
</dbReference>
<organism evidence="1 2">
    <name type="scientific">Diversispora epigaea</name>
    <dbReference type="NCBI Taxonomy" id="1348612"/>
    <lineage>
        <taxon>Eukaryota</taxon>
        <taxon>Fungi</taxon>
        <taxon>Fungi incertae sedis</taxon>
        <taxon>Mucoromycota</taxon>
        <taxon>Glomeromycotina</taxon>
        <taxon>Glomeromycetes</taxon>
        <taxon>Diversisporales</taxon>
        <taxon>Diversisporaceae</taxon>
        <taxon>Diversispora</taxon>
    </lineage>
</organism>
<proteinExistence type="predicted"/>
<dbReference type="OrthoDB" id="2376220at2759"/>
<reference evidence="1 2" key="1">
    <citation type="submission" date="2018-08" db="EMBL/GenBank/DDBJ databases">
        <title>Genome and evolution of the arbuscular mycorrhizal fungus Diversispora epigaea (formerly Glomus versiforme) and its bacterial endosymbionts.</title>
        <authorList>
            <person name="Sun X."/>
            <person name="Fei Z."/>
            <person name="Harrison M."/>
        </authorList>
    </citation>
    <scope>NUCLEOTIDE SEQUENCE [LARGE SCALE GENOMIC DNA]</scope>
    <source>
        <strain evidence="1 2">IT104</strain>
    </source>
</reference>
<evidence type="ECO:0000313" key="1">
    <source>
        <dbReference type="EMBL" id="RHZ90133.1"/>
    </source>
</evidence>
<accession>A0A397JZ54</accession>
<sequence length="1179" mass="136200">MNKDGWKYSKKRLSKHEFCAAIINPKKVICICGKKVKLNRKWDEDYLNRHANGNGCKRKIGQQTILCFFNTTNFDESGDISSEEEYNSDICDNMDDDDIITVDSNDNNNNDLDDILSSEDENIQLTIKNTRKRIPCPGLRSQKIRYYIERTPAQVGGTRRIEIIGKELFPSLFSDKFTRKKLNTSQKRKLNRQIFSEAEWKIDREGYCVRAKNCNGEYINDNLCIECKQLKSNTKLDNRIRAKKPDKKNLKFTPNWYFENDKLKKHLRNSDLATIWNIIKDKDTTKDSNLWITIANKGLNGAFDNVDTFKGLCAVMCQVINRKEEGKEMRNLQYSEEFTNFLIVLGTVSPRALELFRQNLVGRSIQNIRKLRANSSDTLINPDLCFENVARFKRFLDKINYKGPIAAMSDNTKLKPSLRYSSRLGCIIGSILSNEETKIQEYNDIPRIINSIKDKKAIANYVRVYILQIPLPKFLPVIIALIPNNGKDSADNIANIHKKLILEIAPQLNISILSIGSDGAAAEFGAQSIILNTKTDKKVEIIDKTLNINFNCPVFSNIGPVLRIQDPKHVKKTARNVVMSGARVLTFGKHIACFEHFLKLVNLPNSVLYNGDVIKLDRQDDGAAYRSFCHQNLAQCLNGKEIKEGYEGELVDSYLNREICPIERMRMCMMAYFFLRLWHFHIDTMAHKYPHYISVRENFMATQSYSIFSSLSESMMILIKAHREYYSEFPLIPWMHGSEACEHVFGIARQICTDFDFAELLQMVSKISHYFKSTKTDNISIEREKSVRDGYIFDYNKGNLTEDIISNLTRWPSDSEISRAIRQSRQLACELAEHLNMLMPDNLPIENLQPIVIIEMDNDPEISVSFFEDSNEEEFELNEINSFSQAISKASNEISSRQIVNYIENDDDINNINEYCAQINLLNQNIATSITSVSNIEYTGNDGLNYDFLIKQREKHEAYNSRPILRKLRTSNFQNSNSENSIQPNKASHIVAYFANNNDRDQNFIKQRENRWKHNHQKIAMSLANHNNEKSQQLYSGKRNAIPYISNIENANINEDFPLMQNHFIFCFYGEKICVGQVLALYYENYSNHSFNTKPVTKIDDISKVTLKVFLPINSNLFTQYTPEECNIFTHRNPSNIIFHILSDDVTINDQFLTLSNLAKDYYSYFKRNDVISLILNSN</sequence>
<dbReference type="STRING" id="1348612.A0A397JZ54"/>